<feature type="transmembrane region" description="Helical" evidence="1">
    <location>
        <begin position="40"/>
        <end position="62"/>
    </location>
</feature>
<dbReference type="PATRIC" id="fig|178606.4.peg.247"/>
<evidence type="ECO:0000313" key="3">
    <source>
        <dbReference type="Proteomes" id="UP000029452"/>
    </source>
</evidence>
<reference evidence="2 3" key="1">
    <citation type="submission" date="2014-06" db="EMBL/GenBank/DDBJ databases">
        <title>Draft genome sequence of iron oxidizing acidophile Leptospirillum ferriphilum DSM14647.</title>
        <authorList>
            <person name="Cardenas J.P."/>
            <person name="Lazcano M."/>
            <person name="Ossandon F.J."/>
            <person name="Corbett M."/>
            <person name="Holmes D.S."/>
            <person name="Watkin E."/>
        </authorList>
    </citation>
    <scope>NUCLEOTIDE SEQUENCE [LARGE SCALE GENOMIC DNA]</scope>
    <source>
        <strain evidence="2 3">DSM 14647</strain>
    </source>
</reference>
<keyword evidence="1" id="KW-0472">Membrane</keyword>
<evidence type="ECO:0000256" key="1">
    <source>
        <dbReference type="SAM" id="Phobius"/>
    </source>
</evidence>
<sequence>MIENICGTLDVMVKSPGNFFLRLALPETRSRVQLSAGRRFLRGVPVFLVLLLFLCVPVQRAYPVSLPLIDFSKGPVFSVLSGADDDNPLVGVRHAVSSDPCFHPVDLSKSDSPDVLTCSHDAPLIKILAAKSFSVLVPDRLEEVFPHRRMFPPGVSPDNVPVFLLRSSPPPNLLPV</sequence>
<keyword evidence="1" id="KW-1133">Transmembrane helix</keyword>
<evidence type="ECO:0000313" key="2">
    <source>
        <dbReference type="EMBL" id="KGA95031.1"/>
    </source>
</evidence>
<dbReference type="AlphaFoldDB" id="A0A094YP94"/>
<dbReference type="EMBL" id="JPGK01000001">
    <property type="protein sequence ID" value="KGA95031.1"/>
    <property type="molecule type" value="Genomic_DNA"/>
</dbReference>
<accession>A0A094YP94</accession>
<organism evidence="2 3">
    <name type="scientific">Leptospirillum ferriphilum</name>
    <dbReference type="NCBI Taxonomy" id="178606"/>
    <lineage>
        <taxon>Bacteria</taxon>
        <taxon>Pseudomonadati</taxon>
        <taxon>Nitrospirota</taxon>
        <taxon>Nitrospiria</taxon>
        <taxon>Nitrospirales</taxon>
        <taxon>Nitrospiraceae</taxon>
        <taxon>Leptospirillum</taxon>
    </lineage>
</organism>
<proteinExistence type="predicted"/>
<keyword evidence="1" id="KW-0812">Transmembrane</keyword>
<dbReference type="Proteomes" id="UP000029452">
    <property type="component" value="Unassembled WGS sequence"/>
</dbReference>
<name>A0A094YP94_9BACT</name>
<gene>
    <name evidence="2" type="ORF">LptCag_2465</name>
</gene>
<evidence type="ECO:0008006" key="4">
    <source>
        <dbReference type="Google" id="ProtNLM"/>
    </source>
</evidence>
<protein>
    <recommendedName>
        <fullName evidence="4">Transmembrane protein</fullName>
    </recommendedName>
</protein>
<comment type="caution">
    <text evidence="2">The sequence shown here is derived from an EMBL/GenBank/DDBJ whole genome shotgun (WGS) entry which is preliminary data.</text>
</comment>